<organism evidence="5 6">
    <name type="scientific">Bacillus aquiflavi</name>
    <dbReference type="NCBI Taxonomy" id="2672567"/>
    <lineage>
        <taxon>Bacteria</taxon>
        <taxon>Bacillati</taxon>
        <taxon>Bacillota</taxon>
        <taxon>Bacilli</taxon>
        <taxon>Bacillales</taxon>
        <taxon>Bacillaceae</taxon>
        <taxon>Bacillus</taxon>
    </lineage>
</organism>
<evidence type="ECO:0000313" key="7">
    <source>
        <dbReference type="Proteomes" id="UP000570010"/>
    </source>
</evidence>
<dbReference type="EC" id="2.3.1.-" evidence="5"/>
<dbReference type="NCBIfam" id="NF007853">
    <property type="entry name" value="PRK10562.1"/>
    <property type="match status" value="1"/>
</dbReference>
<dbReference type="EMBL" id="JACEIO010000022">
    <property type="protein sequence ID" value="MBA4537481.1"/>
    <property type="molecule type" value="Genomic_DNA"/>
</dbReference>
<dbReference type="Gene3D" id="3.40.630.30">
    <property type="match status" value="1"/>
</dbReference>
<dbReference type="PANTHER" id="PTHR43800:SF1">
    <property type="entry name" value="PEPTIDYL-LYSINE N-ACETYLTRANSFERASE YJAB"/>
    <property type="match status" value="1"/>
</dbReference>
<evidence type="ECO:0000256" key="2">
    <source>
        <dbReference type="ARBA" id="ARBA00023315"/>
    </source>
</evidence>
<evidence type="ECO:0000313" key="4">
    <source>
        <dbReference type="EMBL" id="MBA4537481.1"/>
    </source>
</evidence>
<keyword evidence="2 5" id="KW-0012">Acyltransferase</keyword>
<dbReference type="PANTHER" id="PTHR43800">
    <property type="entry name" value="PEPTIDYL-LYSINE N-ACETYLTRANSFERASE YJAB"/>
    <property type="match status" value="1"/>
</dbReference>
<reference evidence="5 6" key="1">
    <citation type="submission" date="2020-02" db="EMBL/GenBank/DDBJ databases">
        <title>Bacillus aquiflavi sp. nov., isolated from yellow water of strong flavor Chinese baijiu in Yibin region of China.</title>
        <authorList>
            <person name="Xie J."/>
        </authorList>
    </citation>
    <scope>NUCLEOTIDE SEQUENCE [LARGE SCALE GENOMIC DNA]</scope>
    <source>
        <strain evidence="5 6">3H-10</strain>
    </source>
</reference>
<protein>
    <submittedName>
        <fullName evidence="5">N-acetyltransferase</fullName>
        <ecNumber evidence="5">2.3.1.-</ecNumber>
    </submittedName>
</protein>
<name>A0A6B3W1G2_9BACI</name>
<evidence type="ECO:0000256" key="1">
    <source>
        <dbReference type="ARBA" id="ARBA00022679"/>
    </source>
</evidence>
<dbReference type="InterPro" id="IPR016181">
    <property type="entry name" value="Acyl_CoA_acyltransferase"/>
</dbReference>
<dbReference type="AlphaFoldDB" id="A0A6B3W1G2"/>
<comment type="caution">
    <text evidence="5">The sequence shown here is derived from an EMBL/GenBank/DDBJ whole genome shotgun (WGS) entry which is preliminary data.</text>
</comment>
<dbReference type="EMBL" id="JAAIWN010000020">
    <property type="protein sequence ID" value="NEY81736.1"/>
    <property type="molecule type" value="Genomic_DNA"/>
</dbReference>
<dbReference type="Pfam" id="PF13508">
    <property type="entry name" value="Acetyltransf_7"/>
    <property type="match status" value="1"/>
</dbReference>
<keyword evidence="1 5" id="KW-0808">Transferase</keyword>
<dbReference type="PROSITE" id="PS51186">
    <property type="entry name" value="GNAT"/>
    <property type="match status" value="1"/>
</dbReference>
<feature type="domain" description="N-acetyltransferase" evidence="3">
    <location>
        <begin position="1"/>
        <end position="141"/>
    </location>
</feature>
<keyword evidence="6" id="KW-1185">Reference proteome</keyword>
<dbReference type="CDD" id="cd04301">
    <property type="entry name" value="NAT_SF"/>
    <property type="match status" value="1"/>
</dbReference>
<dbReference type="InterPro" id="IPR000182">
    <property type="entry name" value="GNAT_dom"/>
</dbReference>
<gene>
    <name evidence="5" type="ORF">G4D64_09530</name>
    <name evidence="4" type="ORF">H1Z61_10140</name>
</gene>
<dbReference type="GO" id="GO:0016747">
    <property type="term" value="F:acyltransferase activity, transferring groups other than amino-acyl groups"/>
    <property type="evidence" value="ECO:0007669"/>
    <property type="project" value="InterPro"/>
</dbReference>
<evidence type="ECO:0000313" key="6">
    <source>
        <dbReference type="Proteomes" id="UP000472971"/>
    </source>
</evidence>
<dbReference type="SUPFAM" id="SSF55729">
    <property type="entry name" value="Acyl-CoA N-acyltransferases (Nat)"/>
    <property type="match status" value="1"/>
</dbReference>
<sequence length="142" mass="17044">MRPLKETEIDQIIEIWITGSIKAHNFIDKEYWESKKMDMKTMYIPMSKTFIIQENEKIVAFISMIDHYLAALFVHIDYQKKGYGKSLLQYIKLHKDIVKLKVYQKNKNAVKFYLNNGFVIKEELFDEHTSEKELLMSWQKSK</sequence>
<evidence type="ECO:0000259" key="3">
    <source>
        <dbReference type="PROSITE" id="PS51186"/>
    </source>
</evidence>
<dbReference type="Proteomes" id="UP000472971">
    <property type="component" value="Unassembled WGS sequence"/>
</dbReference>
<dbReference type="Proteomes" id="UP000570010">
    <property type="component" value="Unassembled WGS sequence"/>
</dbReference>
<accession>A0A6B3W1G2</accession>
<proteinExistence type="predicted"/>
<reference evidence="4 7" key="2">
    <citation type="submission" date="2020-07" db="EMBL/GenBank/DDBJ databases">
        <authorList>
            <person name="Feng H."/>
        </authorList>
    </citation>
    <scope>NUCLEOTIDE SEQUENCE [LARGE SCALE GENOMIC DNA]</scope>
    <source>
        <strain evidence="4">S-12</strain>
        <strain evidence="7">s-12</strain>
    </source>
</reference>
<evidence type="ECO:0000313" key="5">
    <source>
        <dbReference type="EMBL" id="NEY81736.1"/>
    </source>
</evidence>